<proteinExistence type="predicted"/>
<feature type="compositionally biased region" description="Polar residues" evidence="1">
    <location>
        <begin position="28"/>
        <end position="45"/>
    </location>
</feature>
<dbReference type="InterPro" id="IPR003961">
    <property type="entry name" value="FN3_dom"/>
</dbReference>
<dbReference type="RefSeq" id="WP_142872520.1">
    <property type="nucleotide sequence ID" value="NZ_CP045503.2"/>
</dbReference>
<accession>A0ABX6V6G9</accession>
<gene>
    <name evidence="5" type="ORF">FM038_006655</name>
</gene>
<dbReference type="InterPro" id="IPR013783">
    <property type="entry name" value="Ig-like_fold"/>
</dbReference>
<feature type="region of interest" description="Disordered" evidence="1">
    <location>
        <begin position="28"/>
        <end position="47"/>
    </location>
</feature>
<protein>
    <submittedName>
        <fullName evidence="5">PKD domain-containing protein</fullName>
    </submittedName>
</protein>
<reference evidence="5" key="1">
    <citation type="submission" date="2021-07" db="EMBL/GenBank/DDBJ databases">
        <title>Shewanella sp. YLB-07 whole genome sequence.</title>
        <authorList>
            <person name="Yu L."/>
        </authorList>
    </citation>
    <scope>NUCLEOTIDE SEQUENCE</scope>
    <source>
        <strain evidence="5">YLB-08</strain>
    </source>
</reference>
<evidence type="ECO:0000259" key="4">
    <source>
        <dbReference type="PROSITE" id="PS50853"/>
    </source>
</evidence>
<dbReference type="Pfam" id="PF00041">
    <property type="entry name" value="fn3"/>
    <property type="match status" value="1"/>
</dbReference>
<feature type="domain" description="PKD" evidence="3">
    <location>
        <begin position="491"/>
        <end position="571"/>
    </location>
</feature>
<dbReference type="Proteomes" id="UP000316416">
    <property type="component" value="Chromosome"/>
</dbReference>
<dbReference type="Gene3D" id="3.40.390.10">
    <property type="entry name" value="Collagenase (Catalytic Domain)"/>
    <property type="match status" value="1"/>
</dbReference>
<dbReference type="PROSITE" id="PS50093">
    <property type="entry name" value="PKD"/>
    <property type="match status" value="2"/>
</dbReference>
<dbReference type="InterPro" id="IPR029865">
    <property type="entry name" value="KIAA0319-like"/>
</dbReference>
<dbReference type="SUPFAM" id="SSF49299">
    <property type="entry name" value="PKD domain"/>
    <property type="match status" value="2"/>
</dbReference>
<evidence type="ECO:0000313" key="6">
    <source>
        <dbReference type="Proteomes" id="UP000316416"/>
    </source>
</evidence>
<organism evidence="5 6">
    <name type="scientific">Shewanella eurypsychrophilus</name>
    <dbReference type="NCBI Taxonomy" id="2593656"/>
    <lineage>
        <taxon>Bacteria</taxon>
        <taxon>Pseudomonadati</taxon>
        <taxon>Pseudomonadota</taxon>
        <taxon>Gammaproteobacteria</taxon>
        <taxon>Alteromonadales</taxon>
        <taxon>Shewanellaceae</taxon>
        <taxon>Shewanella</taxon>
    </lineage>
</organism>
<dbReference type="SMART" id="SM00060">
    <property type="entry name" value="FN3"/>
    <property type="match status" value="1"/>
</dbReference>
<feature type="domain" description="PKD" evidence="3">
    <location>
        <begin position="576"/>
        <end position="661"/>
    </location>
</feature>
<dbReference type="InterPro" id="IPR035986">
    <property type="entry name" value="PKD_dom_sf"/>
</dbReference>
<dbReference type="EMBL" id="CP045503">
    <property type="protein sequence ID" value="QPG57153.1"/>
    <property type="molecule type" value="Genomic_DNA"/>
</dbReference>
<evidence type="ECO:0000256" key="2">
    <source>
        <dbReference type="SAM" id="SignalP"/>
    </source>
</evidence>
<dbReference type="CDD" id="cd00146">
    <property type="entry name" value="PKD"/>
    <property type="match status" value="2"/>
</dbReference>
<dbReference type="PANTHER" id="PTHR46182:SF2">
    <property type="entry name" value="FI19480P1"/>
    <property type="match status" value="1"/>
</dbReference>
<dbReference type="SUPFAM" id="SSF55486">
    <property type="entry name" value="Metalloproteases ('zincins'), catalytic domain"/>
    <property type="match status" value="1"/>
</dbReference>
<evidence type="ECO:0000259" key="3">
    <source>
        <dbReference type="PROSITE" id="PS50093"/>
    </source>
</evidence>
<dbReference type="PANTHER" id="PTHR46182">
    <property type="entry name" value="FI19480P1"/>
    <property type="match status" value="1"/>
</dbReference>
<dbReference type="Pfam" id="PF18911">
    <property type="entry name" value="PKD_4"/>
    <property type="match status" value="2"/>
</dbReference>
<evidence type="ECO:0000313" key="5">
    <source>
        <dbReference type="EMBL" id="QPG57153.1"/>
    </source>
</evidence>
<keyword evidence="2" id="KW-0732">Signal</keyword>
<feature type="domain" description="Fibronectin type-III" evidence="4">
    <location>
        <begin position="818"/>
        <end position="908"/>
    </location>
</feature>
<keyword evidence="6" id="KW-1185">Reference proteome</keyword>
<dbReference type="InterPro" id="IPR024079">
    <property type="entry name" value="MetalloPept_cat_dom_sf"/>
</dbReference>
<dbReference type="CDD" id="cd00063">
    <property type="entry name" value="FN3"/>
    <property type="match status" value="1"/>
</dbReference>
<dbReference type="Gene3D" id="2.60.120.380">
    <property type="match status" value="1"/>
</dbReference>
<dbReference type="PROSITE" id="PS50853">
    <property type="entry name" value="FN3"/>
    <property type="match status" value="1"/>
</dbReference>
<dbReference type="InterPro" id="IPR022409">
    <property type="entry name" value="PKD/Chitinase_dom"/>
</dbReference>
<dbReference type="InterPro" id="IPR036116">
    <property type="entry name" value="FN3_sf"/>
</dbReference>
<dbReference type="InterPro" id="IPR000601">
    <property type="entry name" value="PKD_dom"/>
</dbReference>
<feature type="signal peptide" evidence="2">
    <location>
        <begin position="1"/>
        <end position="29"/>
    </location>
</feature>
<sequence length="991" mass="105190">MDYSNRFFKVALLSFALSATGLSGSDATAANTPENAQNPSNSHRTFPNVELPEPANGEHAIGLLGAKLPEVAAWYGKTTAQFAKMIREDTSVWLDKQGRIFYVEIEAPSVQSASEPLTTPETALNESQTFLLHSRPGADRVILLDFDGHVTTGRQWNTSYGTSTITSPAYNTEGTSASFTQNELDRIYLMWRQVAEDYAPFNVDVTTQEPAQSLITNSGSGDQQYGTRVVITQDNFANCGCGGFAYVGVYNYVGDRYKPAFVFNSSVVGAGEAISHEVGHNLGLWHDGQTDGTGYYTGHGSGVTGWAPIMGVGYYQELVQWSMDTYPLASEDQNDIAEIQSHGAPLMADDHVDDMLVSNDVTAMTVTNNGDTDQLNGYGLIHLGSDQDMFKFEAGVGSYNVSVLPDDINPNLDIEARLYNSAGTLLQTNNAANVLTASLSGSFDNAGTYFLKIDGVGKGDPLNTGYPDYGSLGQYTISATVQSISNLQGPTAIANTIAYTPDNAPTDVLFSSAGSSDDGTIVSYDWVFGDGEVANTQTPTHQYQAPGEYVASLTVTDDDGLSDQDTVAVSVINREPIAAVAASPLTGQAPLEVIFDSTGSKDDDPQSSISFYWDFGDGSDSTDATPTHTYNAAGSYTATLTVTDNLGDSDVVSIGISVDAPPFIDQFAYGEVVGSGSINGNYSDTYPNSGSQQSIMERESGGKPANRHSFLEHTWLFNILAGDVVTLHLDANMLASSDGDSMLFSYSTNGGSSYSQFAALTSGYASYSSLLPAGSSGEVRVKVEDSNQNSGNRSRDTVSVSSLYIRSETDESQEAPNPASGLSATAISSIQIDLEWIDNSDNETGFDIERTLSGTGSWALVTTVAANSSSFNDTGLNPLTSYDYRVIALNGAGSSVASDTASATTLVGAAITLDAQGYKVKGVKHIQLDWDTSSYMDIYLDNMSVPIVAAIDEQTSPYTYDINTGTKGGGPHTVKVCNGAGSCSEEKTVVF</sequence>
<dbReference type="SMART" id="SM00089">
    <property type="entry name" value="PKD"/>
    <property type="match status" value="2"/>
</dbReference>
<evidence type="ECO:0000256" key="1">
    <source>
        <dbReference type="SAM" id="MobiDB-lite"/>
    </source>
</evidence>
<dbReference type="Gene3D" id="2.60.40.10">
    <property type="entry name" value="Immunoglobulins"/>
    <property type="match status" value="3"/>
</dbReference>
<feature type="chain" id="PRO_5046798101" evidence="2">
    <location>
        <begin position="30"/>
        <end position="991"/>
    </location>
</feature>
<name>A0ABX6V6G9_9GAMM</name>
<dbReference type="Pfam" id="PF13582">
    <property type="entry name" value="Reprolysin_3"/>
    <property type="match status" value="1"/>
</dbReference>
<dbReference type="SUPFAM" id="SSF49265">
    <property type="entry name" value="Fibronectin type III"/>
    <property type="match status" value="1"/>
</dbReference>